<organism evidence="3 4">
    <name type="scientific">Dichomitus squalens</name>
    <dbReference type="NCBI Taxonomy" id="114155"/>
    <lineage>
        <taxon>Eukaryota</taxon>
        <taxon>Fungi</taxon>
        <taxon>Dikarya</taxon>
        <taxon>Basidiomycota</taxon>
        <taxon>Agaricomycotina</taxon>
        <taxon>Agaricomycetes</taxon>
        <taxon>Polyporales</taxon>
        <taxon>Polyporaceae</taxon>
        <taxon>Dichomitus</taxon>
    </lineage>
</organism>
<evidence type="ECO:0000259" key="2">
    <source>
        <dbReference type="Pfam" id="PF25909"/>
    </source>
</evidence>
<evidence type="ECO:0000313" key="4">
    <source>
        <dbReference type="Proteomes" id="UP000292082"/>
    </source>
</evidence>
<evidence type="ECO:0000313" key="3">
    <source>
        <dbReference type="EMBL" id="TBU51099.1"/>
    </source>
</evidence>
<dbReference type="Proteomes" id="UP000292082">
    <property type="component" value="Unassembled WGS sequence"/>
</dbReference>
<name>A0A4Q9P919_9APHY</name>
<feature type="region of interest" description="Disordered" evidence="1">
    <location>
        <begin position="152"/>
        <end position="180"/>
    </location>
</feature>
<feature type="domain" description="AHC1-like C2H2 zinc-finger" evidence="2">
    <location>
        <begin position="27"/>
        <end position="76"/>
    </location>
</feature>
<gene>
    <name evidence="3" type="ORF">BD310DRAFT_982933</name>
</gene>
<dbReference type="EMBL" id="ML145399">
    <property type="protein sequence ID" value="TBU51099.1"/>
    <property type="molecule type" value="Genomic_DNA"/>
</dbReference>
<reference evidence="3 4" key="1">
    <citation type="submission" date="2019-01" db="EMBL/GenBank/DDBJ databases">
        <title>Draft genome sequences of three monokaryotic isolates of the white-rot basidiomycete fungus Dichomitus squalens.</title>
        <authorList>
            <consortium name="DOE Joint Genome Institute"/>
            <person name="Lopez S.C."/>
            <person name="Andreopoulos B."/>
            <person name="Pangilinan J."/>
            <person name="Lipzen A."/>
            <person name="Riley R."/>
            <person name="Ahrendt S."/>
            <person name="Ng V."/>
            <person name="Barry K."/>
            <person name="Daum C."/>
            <person name="Grigoriev I.V."/>
            <person name="Hilden K.S."/>
            <person name="Makela M.R."/>
            <person name="de Vries R.P."/>
        </authorList>
    </citation>
    <scope>NUCLEOTIDE SEQUENCE [LARGE SCALE GENOMIC DNA]</scope>
    <source>
        <strain evidence="3 4">CBS 464.89</strain>
    </source>
</reference>
<dbReference type="InterPro" id="IPR058706">
    <property type="entry name" value="zf-C2H2_AHC1-like"/>
</dbReference>
<keyword evidence="4" id="KW-1185">Reference proteome</keyword>
<accession>A0A4Q9P919</accession>
<feature type="compositionally biased region" description="Polar residues" evidence="1">
    <location>
        <begin position="236"/>
        <end position="248"/>
    </location>
</feature>
<proteinExistence type="predicted"/>
<feature type="region of interest" description="Disordered" evidence="1">
    <location>
        <begin position="194"/>
        <end position="260"/>
    </location>
</feature>
<feature type="non-terminal residue" evidence="3">
    <location>
        <position position="1"/>
    </location>
</feature>
<sequence>SRVPPPPPKRLLFLRNSTTSPPEIAKLACPQCARFDFSTLQGLLNHCRLRHQLEYGSHDECVQRCAVLVPEEEREWVVQNGIEVAGISLPSLRRLFEIASGVDDELGAPSAPDVRVDTAAPSTAVTRTLGYHADTPALAQFLGHAPKKRRINNARANEDDPVDIEDVSAGSGQQPRSRWRKRYVHRNVARKELDEVVPLSEPPTNAIDESVHRQEAQDPQPSSKRRPSGLHALARTQFNIRYQGTIPGQEQERKQEEEEEQGMASCAISRCVVADVRAPYQGPKLRRQQQTAVHARLHLGPVLNLHYGRRKAIEGEHERRARRTPSSCPINHPYIRHLKRSSASASPLTQLPTVDVFRWLHSIVPFEHTGRGRAASQAPACERVQHPAASASRQAPWRMVLLDLDHLGLTMLYDVSGEDGTALVDAAP</sequence>
<protein>
    <recommendedName>
        <fullName evidence="2">AHC1-like C2H2 zinc-finger domain-containing protein</fullName>
    </recommendedName>
</protein>
<dbReference type="AlphaFoldDB" id="A0A4Q9P919"/>
<dbReference type="STRING" id="114155.A0A4Q9P919"/>
<dbReference type="Pfam" id="PF25909">
    <property type="entry name" value="zf-C2H2_AHC1"/>
    <property type="match status" value="1"/>
</dbReference>
<evidence type="ECO:0000256" key="1">
    <source>
        <dbReference type="SAM" id="MobiDB-lite"/>
    </source>
</evidence>